<dbReference type="Gene3D" id="1.10.238.20">
    <property type="entry name" value="Pheromone/general odorant binding protein domain"/>
    <property type="match status" value="1"/>
</dbReference>
<dbReference type="KEGG" id="dvv:114330732"/>
<evidence type="ECO:0000313" key="1">
    <source>
        <dbReference type="EnsemblMetazoa" id="XP_028135946.1"/>
    </source>
</evidence>
<dbReference type="GeneID" id="114330732"/>
<dbReference type="InterPro" id="IPR006170">
    <property type="entry name" value="PBP/GOBP"/>
</dbReference>
<dbReference type="CDD" id="cd23992">
    <property type="entry name" value="PBP_GOBP"/>
    <property type="match status" value="1"/>
</dbReference>
<dbReference type="PANTHER" id="PTHR21364:SF2">
    <property type="entry name" value="GENERAL ODORANT-BINDING PROTEIN 19A"/>
    <property type="match status" value="1"/>
</dbReference>
<evidence type="ECO:0000313" key="2">
    <source>
        <dbReference type="Proteomes" id="UP001652700"/>
    </source>
</evidence>
<reference evidence="3" key="1">
    <citation type="submission" date="2025-04" db="UniProtKB">
        <authorList>
            <consortium name="RefSeq"/>
        </authorList>
    </citation>
    <scope>IDENTIFICATION</scope>
    <source>
        <tissue evidence="3">Whole insect</tissue>
    </source>
</reference>
<dbReference type="SUPFAM" id="SSF47565">
    <property type="entry name" value="Insect pheromone/odorant-binding proteins"/>
    <property type="match status" value="1"/>
</dbReference>
<keyword evidence="2" id="KW-1185">Reference proteome</keyword>
<dbReference type="Pfam" id="PF01395">
    <property type="entry name" value="PBP_GOBP"/>
    <property type="match status" value="1"/>
</dbReference>
<accession>A0A6P7FJ27</accession>
<dbReference type="AlphaFoldDB" id="A0A6P7FJ27"/>
<proteinExistence type="predicted"/>
<gene>
    <name evidence="3" type="primary">LOC114330732</name>
</gene>
<dbReference type="GO" id="GO:0005549">
    <property type="term" value="F:odorant binding"/>
    <property type="evidence" value="ECO:0007669"/>
    <property type="project" value="InterPro"/>
</dbReference>
<protein>
    <submittedName>
        <fullName evidence="3">General odorant-binding protein lush isoform X1</fullName>
    </submittedName>
</protein>
<reference evidence="1" key="2">
    <citation type="submission" date="2025-05" db="UniProtKB">
        <authorList>
            <consortium name="EnsemblMetazoa"/>
        </authorList>
    </citation>
    <scope>IDENTIFICATION</scope>
</reference>
<dbReference type="SMART" id="SM00708">
    <property type="entry name" value="PhBP"/>
    <property type="match status" value="1"/>
</dbReference>
<dbReference type="InParanoid" id="A0A6P7FJ27"/>
<sequence length="161" mass="18583">MVKETSIEDIHSFVTRSLIKMCKMKCVWVILACSIIMTTGLNEKQMEAAKKVVTNVCTQKTKATLEEIDKMHHGDWEIDHSAMCYMWCAFNMYKLMHKNNTLNYASATTQLNQLPESFYESAKMSIEKCKDEAKTLNDKCVAAYEIAKCMYFANPDKYFLP</sequence>
<evidence type="ECO:0000313" key="3">
    <source>
        <dbReference type="RefSeq" id="XP_028135946.1"/>
    </source>
</evidence>
<dbReference type="OrthoDB" id="6610259at2759"/>
<organism evidence="3">
    <name type="scientific">Diabrotica virgifera virgifera</name>
    <name type="common">western corn rootworm</name>
    <dbReference type="NCBI Taxonomy" id="50390"/>
    <lineage>
        <taxon>Eukaryota</taxon>
        <taxon>Metazoa</taxon>
        <taxon>Ecdysozoa</taxon>
        <taxon>Arthropoda</taxon>
        <taxon>Hexapoda</taxon>
        <taxon>Insecta</taxon>
        <taxon>Pterygota</taxon>
        <taxon>Neoptera</taxon>
        <taxon>Endopterygota</taxon>
        <taxon>Coleoptera</taxon>
        <taxon>Polyphaga</taxon>
        <taxon>Cucujiformia</taxon>
        <taxon>Chrysomeloidea</taxon>
        <taxon>Chrysomelidae</taxon>
        <taxon>Galerucinae</taxon>
        <taxon>Diabroticina</taxon>
        <taxon>Diabroticites</taxon>
        <taxon>Diabrotica</taxon>
    </lineage>
</organism>
<dbReference type="FunCoup" id="A0A6P7FJ27">
    <property type="interactions" value="59"/>
</dbReference>
<name>A0A6P7FJ27_DIAVI</name>
<dbReference type="PANTHER" id="PTHR21364">
    <property type="entry name" value="GENERAL ODORANT-BINDING PROTEIN 19A"/>
    <property type="match status" value="1"/>
</dbReference>
<dbReference type="RefSeq" id="XP_028135946.1">
    <property type="nucleotide sequence ID" value="XM_028280145.1"/>
</dbReference>
<dbReference type="Proteomes" id="UP001652700">
    <property type="component" value="Unplaced"/>
</dbReference>
<dbReference type="EnsemblMetazoa" id="XM_028280145.2">
    <property type="protein sequence ID" value="XP_028135946.1"/>
    <property type="gene ID" value="LOC114330732"/>
</dbReference>
<dbReference type="InterPro" id="IPR036728">
    <property type="entry name" value="PBP_GOBP_sf"/>
</dbReference>